<dbReference type="AlphaFoldDB" id="A0AAN6QGR7"/>
<dbReference type="Proteomes" id="UP001302812">
    <property type="component" value="Unassembled WGS sequence"/>
</dbReference>
<protein>
    <submittedName>
        <fullName evidence="1">Uncharacterized protein</fullName>
    </submittedName>
</protein>
<dbReference type="GeneID" id="89934210"/>
<name>A0AAN6QGR7_9PEZI</name>
<evidence type="ECO:0000313" key="1">
    <source>
        <dbReference type="EMBL" id="KAK4107101.1"/>
    </source>
</evidence>
<dbReference type="EMBL" id="MU853382">
    <property type="protein sequence ID" value="KAK4107101.1"/>
    <property type="molecule type" value="Genomic_DNA"/>
</dbReference>
<keyword evidence="2" id="KW-1185">Reference proteome</keyword>
<reference evidence="1" key="1">
    <citation type="journal article" date="2023" name="Mol. Phylogenet. Evol.">
        <title>Genome-scale phylogeny and comparative genomics of the fungal order Sordariales.</title>
        <authorList>
            <person name="Hensen N."/>
            <person name="Bonometti L."/>
            <person name="Westerberg I."/>
            <person name="Brannstrom I.O."/>
            <person name="Guillou S."/>
            <person name="Cros-Aarteil S."/>
            <person name="Calhoun S."/>
            <person name="Haridas S."/>
            <person name="Kuo A."/>
            <person name="Mondo S."/>
            <person name="Pangilinan J."/>
            <person name="Riley R."/>
            <person name="LaButti K."/>
            <person name="Andreopoulos B."/>
            <person name="Lipzen A."/>
            <person name="Chen C."/>
            <person name="Yan M."/>
            <person name="Daum C."/>
            <person name="Ng V."/>
            <person name="Clum A."/>
            <person name="Steindorff A."/>
            <person name="Ohm R.A."/>
            <person name="Martin F."/>
            <person name="Silar P."/>
            <person name="Natvig D.O."/>
            <person name="Lalanne C."/>
            <person name="Gautier V."/>
            <person name="Ament-Velasquez S.L."/>
            <person name="Kruys A."/>
            <person name="Hutchinson M.I."/>
            <person name="Powell A.J."/>
            <person name="Barry K."/>
            <person name="Miller A.N."/>
            <person name="Grigoriev I.V."/>
            <person name="Debuchy R."/>
            <person name="Gladieux P."/>
            <person name="Hiltunen Thoren M."/>
            <person name="Johannesson H."/>
        </authorList>
    </citation>
    <scope>NUCLEOTIDE SEQUENCE</scope>
    <source>
        <strain evidence="1">CBS 508.74</strain>
    </source>
</reference>
<proteinExistence type="predicted"/>
<accession>A0AAN6QGR7</accession>
<sequence>MLASKPPPYITTCFDIFVSGLDLDKAHQEKLDAFLENELSKQYSIHPEEKHMLLYLCGLAHDSKDQGGPLPNSSFLLLHNFNDWLIKNMGEEMDAATAMLRLSALVSFERIVPITETCPKPDSWLAKFAELIKDGIGWIPTKERPIYGYTPTYQHMGHALLRVANAEDLNYIHPIFNSEDRPCDDGEACQSWLNGEYWRRRILERQSHQEVQRAMAMMELEQQ</sequence>
<comment type="caution">
    <text evidence="1">The sequence shown here is derived from an EMBL/GenBank/DDBJ whole genome shotgun (WGS) entry which is preliminary data.</text>
</comment>
<reference evidence="1" key="2">
    <citation type="submission" date="2023-05" db="EMBL/GenBank/DDBJ databases">
        <authorList>
            <consortium name="Lawrence Berkeley National Laboratory"/>
            <person name="Steindorff A."/>
            <person name="Hensen N."/>
            <person name="Bonometti L."/>
            <person name="Westerberg I."/>
            <person name="Brannstrom I.O."/>
            <person name="Guillou S."/>
            <person name="Cros-Aarteil S."/>
            <person name="Calhoun S."/>
            <person name="Haridas S."/>
            <person name="Kuo A."/>
            <person name="Mondo S."/>
            <person name="Pangilinan J."/>
            <person name="Riley R."/>
            <person name="Labutti K."/>
            <person name="Andreopoulos B."/>
            <person name="Lipzen A."/>
            <person name="Chen C."/>
            <person name="Yanf M."/>
            <person name="Daum C."/>
            <person name="Ng V."/>
            <person name="Clum A."/>
            <person name="Ohm R."/>
            <person name="Martin F."/>
            <person name="Silar P."/>
            <person name="Natvig D."/>
            <person name="Lalanne C."/>
            <person name="Gautier V."/>
            <person name="Ament-Velasquez S.L."/>
            <person name="Kruys A."/>
            <person name="Hutchinson M.I."/>
            <person name="Powell A.J."/>
            <person name="Barry K."/>
            <person name="Miller A.N."/>
            <person name="Grigoriev I.V."/>
            <person name="Debuchy R."/>
            <person name="Gladieux P."/>
            <person name="Thoren M.H."/>
            <person name="Johannesson H."/>
        </authorList>
    </citation>
    <scope>NUCLEOTIDE SEQUENCE</scope>
    <source>
        <strain evidence="1">CBS 508.74</strain>
    </source>
</reference>
<gene>
    <name evidence="1" type="ORF">N656DRAFT_559265</name>
</gene>
<organism evidence="1 2">
    <name type="scientific">Canariomyces notabilis</name>
    <dbReference type="NCBI Taxonomy" id="2074819"/>
    <lineage>
        <taxon>Eukaryota</taxon>
        <taxon>Fungi</taxon>
        <taxon>Dikarya</taxon>
        <taxon>Ascomycota</taxon>
        <taxon>Pezizomycotina</taxon>
        <taxon>Sordariomycetes</taxon>
        <taxon>Sordariomycetidae</taxon>
        <taxon>Sordariales</taxon>
        <taxon>Chaetomiaceae</taxon>
        <taxon>Canariomyces</taxon>
    </lineage>
</organism>
<evidence type="ECO:0000313" key="2">
    <source>
        <dbReference type="Proteomes" id="UP001302812"/>
    </source>
</evidence>
<dbReference type="RefSeq" id="XP_064664671.1">
    <property type="nucleotide sequence ID" value="XM_064810086.1"/>
</dbReference>